<evidence type="ECO:0000256" key="1">
    <source>
        <dbReference type="SAM" id="Phobius"/>
    </source>
</evidence>
<name>A0A1M7JXF2_9FLAO</name>
<proteinExistence type="predicted"/>
<keyword evidence="1" id="KW-1133">Transmembrane helix</keyword>
<reference evidence="4" key="1">
    <citation type="submission" date="2016-11" db="EMBL/GenBank/DDBJ databases">
        <authorList>
            <person name="Varghese N."/>
            <person name="Submissions S."/>
        </authorList>
    </citation>
    <scope>NUCLEOTIDE SEQUENCE [LARGE SCALE GENOMIC DNA]</scope>
    <source>
        <strain evidence="4">DSM 24724</strain>
    </source>
</reference>
<evidence type="ECO:0000313" key="4">
    <source>
        <dbReference type="Proteomes" id="UP000184028"/>
    </source>
</evidence>
<sequence length="100" mass="12085">MEPNYTEAERYYKAQKKVKEIREFYEHLTVYLLVNPIVIVVNIMTSPGYLWFIWCLMGWGIGLILHGLTVFNLPPFFDKDWEERKIREILEKEGKKTTWE</sequence>
<keyword evidence="4" id="KW-1185">Reference proteome</keyword>
<organism evidence="3 4">
    <name type="scientific">Flavobacterium chilense</name>
    <dbReference type="NCBI Taxonomy" id="946677"/>
    <lineage>
        <taxon>Bacteria</taxon>
        <taxon>Pseudomonadati</taxon>
        <taxon>Bacteroidota</taxon>
        <taxon>Flavobacteriia</taxon>
        <taxon>Flavobacteriales</taxon>
        <taxon>Flavobacteriaceae</taxon>
        <taxon>Flavobacterium</taxon>
    </lineage>
</organism>
<dbReference type="OrthoDB" id="8965954at2"/>
<keyword evidence="1" id="KW-0472">Membrane</keyword>
<dbReference type="Proteomes" id="UP000184028">
    <property type="component" value="Unassembled WGS sequence"/>
</dbReference>
<keyword evidence="1" id="KW-0812">Transmembrane</keyword>
<feature type="transmembrane region" description="Helical" evidence="1">
    <location>
        <begin position="24"/>
        <end position="45"/>
    </location>
</feature>
<dbReference type="EMBL" id="FRBT01000007">
    <property type="protein sequence ID" value="SHM57752.1"/>
    <property type="molecule type" value="Genomic_DNA"/>
</dbReference>
<gene>
    <name evidence="3" type="ORF">SAMN05444484_10791</name>
</gene>
<dbReference type="Pfam" id="PF13239">
    <property type="entry name" value="2TM"/>
    <property type="match status" value="1"/>
</dbReference>
<dbReference type="InterPro" id="IPR025698">
    <property type="entry name" value="2TM_dom"/>
</dbReference>
<feature type="domain" description="2TM" evidence="2">
    <location>
        <begin position="13"/>
        <end position="90"/>
    </location>
</feature>
<dbReference type="RefSeq" id="WP_068844564.1">
    <property type="nucleotide sequence ID" value="NZ_FRBT01000007.1"/>
</dbReference>
<dbReference type="STRING" id="946677.SAMN05444484_10791"/>
<protein>
    <submittedName>
        <fullName evidence="3">2TM domain-containing protein</fullName>
    </submittedName>
</protein>
<evidence type="ECO:0000259" key="2">
    <source>
        <dbReference type="Pfam" id="PF13239"/>
    </source>
</evidence>
<evidence type="ECO:0000313" key="3">
    <source>
        <dbReference type="EMBL" id="SHM57752.1"/>
    </source>
</evidence>
<feature type="transmembrane region" description="Helical" evidence="1">
    <location>
        <begin position="51"/>
        <end position="77"/>
    </location>
</feature>
<dbReference type="AlphaFoldDB" id="A0A1M7JXF2"/>
<accession>A0A1M7JXF2</accession>